<name>B8FBM4_DESAL</name>
<gene>
    <name evidence="1" type="ordered locus">Dalk_3087</name>
</gene>
<sequence length="190" mass="21440">MKAHDNPFASRYMDSLPYIPIGTDWERIMGGLKNQSGRGAVVGPKGTGKTTFLEELKRRLSMDGYTVHLLRLNQERKRPEKEEVRQICSGLDLQSAILLDGAEQLSRLGWISFVFKTRKAGILVASSHSPGLLPTLLKTAATPELLHILANRLLPEDSPLEPEHSFRLFHARNGNLRLALMDLYDIWARR</sequence>
<dbReference type="RefSeq" id="WP_015947837.1">
    <property type="nucleotide sequence ID" value="NC_011768.1"/>
</dbReference>
<dbReference type="Gene3D" id="3.40.50.300">
    <property type="entry name" value="P-loop containing nucleotide triphosphate hydrolases"/>
    <property type="match status" value="1"/>
</dbReference>
<dbReference type="InterPro" id="IPR027417">
    <property type="entry name" value="P-loop_NTPase"/>
</dbReference>
<evidence type="ECO:0000313" key="2">
    <source>
        <dbReference type="Proteomes" id="UP000000739"/>
    </source>
</evidence>
<keyword evidence="2" id="KW-1185">Reference proteome</keyword>
<protein>
    <recommendedName>
        <fullName evidence="3">AAA+ ATPase domain-containing protein</fullName>
    </recommendedName>
</protein>
<organism evidence="1 2">
    <name type="scientific">Desulfatibacillum aliphaticivorans</name>
    <dbReference type="NCBI Taxonomy" id="218208"/>
    <lineage>
        <taxon>Bacteria</taxon>
        <taxon>Pseudomonadati</taxon>
        <taxon>Thermodesulfobacteriota</taxon>
        <taxon>Desulfobacteria</taxon>
        <taxon>Desulfobacterales</taxon>
        <taxon>Desulfatibacillaceae</taxon>
        <taxon>Desulfatibacillum</taxon>
    </lineage>
</organism>
<dbReference type="SUPFAM" id="SSF52540">
    <property type="entry name" value="P-loop containing nucleoside triphosphate hydrolases"/>
    <property type="match status" value="1"/>
</dbReference>
<dbReference type="KEGG" id="dal:Dalk_3087"/>
<proteinExistence type="predicted"/>
<evidence type="ECO:0000313" key="1">
    <source>
        <dbReference type="EMBL" id="ACL04777.1"/>
    </source>
</evidence>
<dbReference type="HOGENOM" id="CLU_1425885_0_0_7"/>
<accession>B8FBM4</accession>
<dbReference type="AlphaFoldDB" id="B8FBM4"/>
<reference evidence="1 2" key="1">
    <citation type="journal article" date="2012" name="Environ. Microbiol.">
        <title>The genome sequence of Desulfatibacillum alkenivorans AK-01: a blueprint for anaerobic alkane oxidation.</title>
        <authorList>
            <person name="Callaghan A.V."/>
            <person name="Morris B.E."/>
            <person name="Pereira I.A."/>
            <person name="McInerney M.J."/>
            <person name="Austin R.N."/>
            <person name="Groves J.T."/>
            <person name="Kukor J.J."/>
            <person name="Suflita J.M."/>
            <person name="Young L.Y."/>
            <person name="Zylstra G.J."/>
            <person name="Wawrik B."/>
        </authorList>
    </citation>
    <scope>NUCLEOTIDE SEQUENCE [LARGE SCALE GENOMIC DNA]</scope>
    <source>
        <strain evidence="1 2">AK-01</strain>
    </source>
</reference>
<evidence type="ECO:0008006" key="3">
    <source>
        <dbReference type="Google" id="ProtNLM"/>
    </source>
</evidence>
<dbReference type="EMBL" id="CP001322">
    <property type="protein sequence ID" value="ACL04777.1"/>
    <property type="molecule type" value="Genomic_DNA"/>
</dbReference>
<dbReference type="eggNOG" id="COG1763">
    <property type="taxonomic scope" value="Bacteria"/>
</dbReference>
<dbReference type="Proteomes" id="UP000000739">
    <property type="component" value="Chromosome"/>
</dbReference>